<dbReference type="CDD" id="cd00093">
    <property type="entry name" value="HTH_XRE"/>
    <property type="match status" value="1"/>
</dbReference>
<reference evidence="2 3" key="1">
    <citation type="submission" date="2015-06" db="EMBL/GenBank/DDBJ databases">
        <title>The Genome Sequence of Enterococcus hirae 88EA1.</title>
        <authorList>
            <consortium name="The Broad Institute Genomics Platform"/>
            <consortium name="The Broad Institute Genome Sequencing Center for Infectious Disease"/>
            <person name="Earl A.M."/>
            <person name="Van Tyne D."/>
            <person name="Lebreton F."/>
            <person name="Saavedra J.T."/>
            <person name="Gilmore M.S."/>
            <person name="Manson McGuire A."/>
            <person name="Clock S."/>
            <person name="Crupain M."/>
            <person name="Rangan U."/>
            <person name="Young S."/>
            <person name="Abouelleil A."/>
            <person name="Cao P."/>
            <person name="Chapman S.B."/>
            <person name="Griggs A."/>
            <person name="Priest M."/>
            <person name="Shea T."/>
            <person name="Wortman J."/>
            <person name="Nusbaum C."/>
            <person name="Birren B."/>
        </authorList>
    </citation>
    <scope>NUCLEOTIDE SEQUENCE [LARGE SCALE GENOMIC DNA]</scope>
    <source>
        <strain evidence="2 3">88EA1</strain>
    </source>
</reference>
<sequence length="79" mass="9298">MVLKKLEKIRKDSGKTFQDVANHAGLTKEFYWMIEKGKRKLSYENAVRIALVFGKEPDDIFLEHELTKTEFSYSKEVDK</sequence>
<dbReference type="SMART" id="SM00530">
    <property type="entry name" value="HTH_XRE"/>
    <property type="match status" value="1"/>
</dbReference>
<dbReference type="Gene3D" id="1.10.260.40">
    <property type="entry name" value="lambda repressor-like DNA-binding domains"/>
    <property type="match status" value="1"/>
</dbReference>
<evidence type="ECO:0000313" key="3">
    <source>
        <dbReference type="Proteomes" id="UP000253498"/>
    </source>
</evidence>
<dbReference type="SUPFAM" id="SSF47413">
    <property type="entry name" value="lambda repressor-like DNA-binding domains"/>
    <property type="match status" value="1"/>
</dbReference>
<dbReference type="InterPro" id="IPR001387">
    <property type="entry name" value="Cro/C1-type_HTH"/>
</dbReference>
<comment type="caution">
    <text evidence="2">The sequence shown here is derived from an EMBL/GenBank/DDBJ whole genome shotgun (WGS) entry which is preliminary data.</text>
</comment>
<gene>
    <name evidence="2" type="ORF">EB03_01236</name>
</gene>
<protein>
    <recommendedName>
        <fullName evidence="1">HTH cro/C1-type domain-containing protein</fullName>
    </recommendedName>
</protein>
<accession>A0AB37IB60</accession>
<organism evidence="2 3">
    <name type="scientific">Enterococcus hirae</name>
    <dbReference type="NCBI Taxonomy" id="1354"/>
    <lineage>
        <taxon>Bacteria</taxon>
        <taxon>Bacillati</taxon>
        <taxon>Bacillota</taxon>
        <taxon>Bacilli</taxon>
        <taxon>Lactobacillales</taxon>
        <taxon>Enterococcaceae</taxon>
        <taxon>Enterococcus</taxon>
    </lineage>
</organism>
<dbReference type="PROSITE" id="PS50943">
    <property type="entry name" value="HTH_CROC1"/>
    <property type="match status" value="1"/>
</dbReference>
<evidence type="ECO:0000313" key="2">
    <source>
        <dbReference type="EMBL" id="RBT68112.1"/>
    </source>
</evidence>
<dbReference type="Proteomes" id="UP000253498">
    <property type="component" value="Unassembled WGS sequence"/>
</dbReference>
<dbReference type="GeneID" id="56787169"/>
<dbReference type="InterPro" id="IPR010982">
    <property type="entry name" value="Lambda_DNA-bd_dom_sf"/>
</dbReference>
<evidence type="ECO:0000259" key="1">
    <source>
        <dbReference type="PROSITE" id="PS50943"/>
    </source>
</evidence>
<proteinExistence type="predicted"/>
<dbReference type="RefSeq" id="WP_053766640.1">
    <property type="nucleotide sequence ID" value="NZ_CP023011.2"/>
</dbReference>
<dbReference type="Pfam" id="PF12844">
    <property type="entry name" value="HTH_19"/>
    <property type="match status" value="1"/>
</dbReference>
<dbReference type="GO" id="GO:0003677">
    <property type="term" value="F:DNA binding"/>
    <property type="evidence" value="ECO:0007669"/>
    <property type="project" value="InterPro"/>
</dbReference>
<feature type="domain" description="HTH cro/C1-type" evidence="1">
    <location>
        <begin position="6"/>
        <end position="60"/>
    </location>
</feature>
<dbReference type="EMBL" id="LESJ01000005">
    <property type="protein sequence ID" value="RBT68112.1"/>
    <property type="molecule type" value="Genomic_DNA"/>
</dbReference>
<dbReference type="AlphaFoldDB" id="A0AB37IB60"/>
<name>A0AB37IB60_ENTHR</name>